<evidence type="ECO:0000313" key="2">
    <source>
        <dbReference type="Proteomes" id="UP000034852"/>
    </source>
</evidence>
<dbReference type="AlphaFoldDB" id="A0A0G0H8J3"/>
<accession>A0A0G0H8J3</accession>
<evidence type="ECO:0000313" key="1">
    <source>
        <dbReference type="EMBL" id="KKQ34840.1"/>
    </source>
</evidence>
<name>A0A0G0H8J3_9BACT</name>
<protein>
    <submittedName>
        <fullName evidence="1">Uncharacterized protein</fullName>
    </submittedName>
</protein>
<sequence>MAINEHFSDLRGIDISISDERRKIIEAKERCLHEQERVFMEGEIKKDCTMVYFLYRTNNCKKPLVTISSSLNEEEIGKKGFIKYLEEEVTRAREVDRYYLVCGEHENLQSIWVPYYSDTTYLSIIPYNYPLRVMLYKYDQENGIIPTRDIYIRGFLK</sequence>
<reference evidence="1" key="1">
    <citation type="journal article" date="2015" name="Nature">
        <title>rRNA introns, odd ribosomes, and small enigmatic genomes across a large radiation of phyla.</title>
        <authorList>
            <person name="Brown C.T."/>
            <person name="Hug L.A."/>
            <person name="Thomas B.C."/>
            <person name="Sharon I."/>
            <person name="Castelle C.J."/>
            <person name="Singh A."/>
            <person name="Wilkins M.J."/>
            <person name="Williams K.H."/>
            <person name="Banfield J.F."/>
        </authorList>
    </citation>
    <scope>NUCLEOTIDE SEQUENCE [LARGE SCALE GENOMIC DNA]</scope>
</reference>
<proteinExistence type="predicted"/>
<dbReference type="Proteomes" id="UP000034852">
    <property type="component" value="Unassembled WGS sequence"/>
</dbReference>
<comment type="caution">
    <text evidence="1">The sequence shown here is derived from an EMBL/GenBank/DDBJ whole genome shotgun (WGS) entry which is preliminary data.</text>
</comment>
<dbReference type="EMBL" id="LBTH01000045">
    <property type="protein sequence ID" value="KKQ34840.1"/>
    <property type="molecule type" value="Genomic_DNA"/>
</dbReference>
<organism evidence="1 2">
    <name type="scientific">candidate division WS6 bacterium GW2011_GWA2_37_6</name>
    <dbReference type="NCBI Taxonomy" id="1619087"/>
    <lineage>
        <taxon>Bacteria</taxon>
        <taxon>Candidatus Dojkabacteria</taxon>
    </lineage>
</organism>
<gene>
    <name evidence="1" type="ORF">US52_C0045G0015</name>
</gene>